<comment type="caution">
    <text evidence="1">The sequence shown here is derived from an EMBL/GenBank/DDBJ whole genome shotgun (WGS) entry which is preliminary data.</text>
</comment>
<dbReference type="Proteomes" id="UP001283361">
    <property type="component" value="Unassembled WGS sequence"/>
</dbReference>
<keyword evidence="2" id="KW-1185">Reference proteome</keyword>
<organism evidence="1 2">
    <name type="scientific">Elysia crispata</name>
    <name type="common">lettuce slug</name>
    <dbReference type="NCBI Taxonomy" id="231223"/>
    <lineage>
        <taxon>Eukaryota</taxon>
        <taxon>Metazoa</taxon>
        <taxon>Spiralia</taxon>
        <taxon>Lophotrochozoa</taxon>
        <taxon>Mollusca</taxon>
        <taxon>Gastropoda</taxon>
        <taxon>Heterobranchia</taxon>
        <taxon>Euthyneura</taxon>
        <taxon>Panpulmonata</taxon>
        <taxon>Sacoglossa</taxon>
        <taxon>Placobranchoidea</taxon>
        <taxon>Plakobranchidae</taxon>
        <taxon>Elysia</taxon>
    </lineage>
</organism>
<dbReference type="AlphaFoldDB" id="A0AAE0XR10"/>
<evidence type="ECO:0000313" key="1">
    <source>
        <dbReference type="EMBL" id="KAK3704952.1"/>
    </source>
</evidence>
<reference evidence="1" key="1">
    <citation type="journal article" date="2023" name="G3 (Bethesda)">
        <title>A reference genome for the long-term kleptoplast-retaining sea slug Elysia crispata morphotype clarki.</title>
        <authorList>
            <person name="Eastman K.E."/>
            <person name="Pendleton A.L."/>
            <person name="Shaikh M.A."/>
            <person name="Suttiyut T."/>
            <person name="Ogas R."/>
            <person name="Tomko P."/>
            <person name="Gavelis G."/>
            <person name="Widhalm J.R."/>
            <person name="Wisecaver J.H."/>
        </authorList>
    </citation>
    <scope>NUCLEOTIDE SEQUENCE</scope>
    <source>
        <strain evidence="1">ECLA1</strain>
    </source>
</reference>
<accession>A0AAE0XR10</accession>
<name>A0AAE0XR10_9GAST</name>
<sequence length="80" mass="8933">MILFGKADLSFHALLHDFPNLTKIFVNHMRIIRSGTADPPTSSAGDRFDVADEFPHLAGSGKLMEKTELEHSMHKVEIKS</sequence>
<gene>
    <name evidence="1" type="ORF">RRG08_017744</name>
</gene>
<evidence type="ECO:0000313" key="2">
    <source>
        <dbReference type="Proteomes" id="UP001283361"/>
    </source>
</evidence>
<protein>
    <submittedName>
        <fullName evidence="1">Uncharacterized protein</fullName>
    </submittedName>
</protein>
<proteinExistence type="predicted"/>
<dbReference type="EMBL" id="JAWDGP010007779">
    <property type="protein sequence ID" value="KAK3704952.1"/>
    <property type="molecule type" value="Genomic_DNA"/>
</dbReference>